<sequence length="98" mass="11951">MSRYIFSKEAEKDLIAIYRYGYLNYGENQAERYQQALKRKCQFLSDNPYLYRERTEFNPPMRFHPHQKHLIIYLAKSDHILIVRILHELMDVEQNLDA</sequence>
<keyword evidence="2" id="KW-1277">Toxin-antitoxin system</keyword>
<dbReference type="PANTHER" id="PTHR33755">
    <property type="entry name" value="TOXIN PARE1-RELATED"/>
    <property type="match status" value="1"/>
</dbReference>
<dbReference type="EMBL" id="LUUI01000113">
    <property type="protein sequence ID" value="OAI14158.1"/>
    <property type="molecule type" value="Genomic_DNA"/>
</dbReference>
<evidence type="ECO:0000313" key="5">
    <source>
        <dbReference type="Proteomes" id="UP000078476"/>
    </source>
</evidence>
<comment type="caution">
    <text evidence="4">The sequence shown here is derived from an EMBL/GenBank/DDBJ whole genome shotgun (WGS) entry which is preliminary data.</text>
</comment>
<dbReference type="Gene3D" id="3.30.2310.20">
    <property type="entry name" value="RelE-like"/>
    <property type="match status" value="1"/>
</dbReference>
<evidence type="ECO:0000313" key="4">
    <source>
        <dbReference type="EMBL" id="OAI14158.1"/>
    </source>
</evidence>
<dbReference type="PANTHER" id="PTHR33755:SF9">
    <property type="entry name" value="TOXIN PARE1"/>
    <property type="match status" value="1"/>
</dbReference>
<name>A0A177N7X2_9GAMM</name>
<evidence type="ECO:0000256" key="3">
    <source>
        <dbReference type="PIRNR" id="PIRNR029218"/>
    </source>
</evidence>
<dbReference type="PIRSF" id="PIRSF029218">
    <property type="entry name" value="ParE"/>
    <property type="match status" value="1"/>
</dbReference>
<dbReference type="InterPro" id="IPR035093">
    <property type="entry name" value="RelE/ParE_toxin_dom_sf"/>
</dbReference>
<dbReference type="AlphaFoldDB" id="A0A177N7X2"/>
<evidence type="ECO:0000256" key="2">
    <source>
        <dbReference type="ARBA" id="ARBA00022649"/>
    </source>
</evidence>
<dbReference type="RefSeq" id="WP_066983504.1">
    <property type="nucleotide sequence ID" value="NZ_LUUI01000113.1"/>
</dbReference>
<dbReference type="Pfam" id="PF05016">
    <property type="entry name" value="ParE_toxin"/>
    <property type="match status" value="1"/>
</dbReference>
<organism evidence="4 5">
    <name type="scientific">Methylomonas lenta</name>
    <dbReference type="NCBI Taxonomy" id="980561"/>
    <lineage>
        <taxon>Bacteria</taxon>
        <taxon>Pseudomonadati</taxon>
        <taxon>Pseudomonadota</taxon>
        <taxon>Gammaproteobacteria</taxon>
        <taxon>Methylococcales</taxon>
        <taxon>Methylococcaceae</taxon>
        <taxon>Methylomonas</taxon>
    </lineage>
</organism>
<reference evidence="4 5" key="1">
    <citation type="submission" date="2016-03" db="EMBL/GenBank/DDBJ databases">
        <authorList>
            <person name="Ploux O."/>
        </authorList>
    </citation>
    <scope>NUCLEOTIDE SEQUENCE [LARGE SCALE GENOMIC DNA]</scope>
    <source>
        <strain evidence="4 5">R-45370</strain>
    </source>
</reference>
<accession>A0A177N7X2</accession>
<protein>
    <recommendedName>
        <fullName evidence="3">Toxin</fullName>
    </recommendedName>
</protein>
<evidence type="ECO:0000256" key="1">
    <source>
        <dbReference type="ARBA" id="ARBA00006226"/>
    </source>
</evidence>
<dbReference type="STRING" id="980561.A1359_11345"/>
<dbReference type="InterPro" id="IPR028344">
    <property type="entry name" value="ParE1/4"/>
</dbReference>
<comment type="similarity">
    <text evidence="1 3">Belongs to the RelE toxin family.</text>
</comment>
<dbReference type="Proteomes" id="UP000078476">
    <property type="component" value="Unassembled WGS sequence"/>
</dbReference>
<dbReference type="OrthoDB" id="516834at2"/>
<proteinExistence type="inferred from homology"/>
<dbReference type="InterPro" id="IPR051803">
    <property type="entry name" value="TA_system_RelE-like_toxin"/>
</dbReference>
<dbReference type="InterPro" id="IPR007712">
    <property type="entry name" value="RelE/ParE_toxin"/>
</dbReference>
<keyword evidence="5" id="KW-1185">Reference proteome</keyword>
<gene>
    <name evidence="4" type="ORF">A1359_11345</name>
</gene>